<proteinExistence type="predicted"/>
<name>A0A314KNA0_NICAT</name>
<organism evidence="2 3">
    <name type="scientific">Nicotiana attenuata</name>
    <name type="common">Coyote tobacco</name>
    <dbReference type="NCBI Taxonomy" id="49451"/>
    <lineage>
        <taxon>Eukaryota</taxon>
        <taxon>Viridiplantae</taxon>
        <taxon>Streptophyta</taxon>
        <taxon>Embryophyta</taxon>
        <taxon>Tracheophyta</taxon>
        <taxon>Spermatophyta</taxon>
        <taxon>Magnoliopsida</taxon>
        <taxon>eudicotyledons</taxon>
        <taxon>Gunneridae</taxon>
        <taxon>Pentapetalae</taxon>
        <taxon>asterids</taxon>
        <taxon>lamiids</taxon>
        <taxon>Solanales</taxon>
        <taxon>Solanaceae</taxon>
        <taxon>Nicotianoideae</taxon>
        <taxon>Nicotianeae</taxon>
        <taxon>Nicotiana</taxon>
    </lineage>
</organism>
<dbReference type="AlphaFoldDB" id="A0A314KNA0"/>
<gene>
    <name evidence="2" type="ORF">A4A49_26092</name>
</gene>
<sequence>MNLYSSTVVNYHLNVIQNLMMEIMDNNSRMLRLLDNIENKLSTSSKTIPEAPEHTDAAVSLDDKGESDEYSAVVTDSDLDKGSSSPAENFEVLTEMVETENSEEENSKGYDYRLFAEIPDKKIDIKVGDSLKTDLVKNETQVFDEMFQIVFLVKCYYRHLVMFDNLLAKACMLSACGQDQLIGRATKNDRSCGSLSSLDHAKFMTLTMLNTCIETLELQFKSTNRVCKYVLLALSSVSLVRHMWMGRSNAPLEEIDLECAYTLELEKARRWKVLELVRVGGEDYGLGMIFYRPMVIDVANSELLMLMRKPATIAKTMHMTECTNNANYTNRVSMRSLGKIVVEKMFADNFDPYSPSDLYNIANDIFRTESSCGSYIPRTITGRVKMALSGEKVFLKHYGSGGLQEGNNIFLSCAVSDLFGIGAAWLIFNKMSGKSQ</sequence>
<feature type="compositionally biased region" description="Basic and acidic residues" evidence="1">
    <location>
        <begin position="51"/>
        <end position="64"/>
    </location>
</feature>
<dbReference type="Proteomes" id="UP000187609">
    <property type="component" value="Unassembled WGS sequence"/>
</dbReference>
<feature type="region of interest" description="Disordered" evidence="1">
    <location>
        <begin position="44"/>
        <end position="66"/>
    </location>
</feature>
<protein>
    <submittedName>
        <fullName evidence="2">Uncharacterized protein</fullName>
    </submittedName>
</protein>
<accession>A0A314KNA0</accession>
<dbReference type="Gramene" id="OIT30788">
    <property type="protein sequence ID" value="OIT30788"/>
    <property type="gene ID" value="A4A49_26092"/>
</dbReference>
<comment type="caution">
    <text evidence="2">The sequence shown here is derived from an EMBL/GenBank/DDBJ whole genome shotgun (WGS) entry which is preliminary data.</text>
</comment>
<evidence type="ECO:0000313" key="3">
    <source>
        <dbReference type="Proteomes" id="UP000187609"/>
    </source>
</evidence>
<dbReference type="EMBL" id="MJEQ01001424">
    <property type="protein sequence ID" value="OIT30788.1"/>
    <property type="molecule type" value="Genomic_DNA"/>
</dbReference>
<keyword evidence="3" id="KW-1185">Reference proteome</keyword>
<reference evidence="2" key="1">
    <citation type="submission" date="2016-11" db="EMBL/GenBank/DDBJ databases">
        <title>The genome of Nicotiana attenuata.</title>
        <authorList>
            <person name="Xu S."/>
            <person name="Brockmoeller T."/>
            <person name="Gaquerel E."/>
            <person name="Navarro A."/>
            <person name="Kuhl H."/>
            <person name="Gase K."/>
            <person name="Ling Z."/>
            <person name="Zhou W."/>
            <person name="Kreitzer C."/>
            <person name="Stanke M."/>
            <person name="Tang H."/>
            <person name="Lyons E."/>
            <person name="Pandey P."/>
            <person name="Pandey S.P."/>
            <person name="Timmermann B."/>
            <person name="Baldwin I.T."/>
        </authorList>
    </citation>
    <scope>NUCLEOTIDE SEQUENCE [LARGE SCALE GENOMIC DNA]</scope>
    <source>
        <strain evidence="2">UT</strain>
    </source>
</reference>
<evidence type="ECO:0000313" key="2">
    <source>
        <dbReference type="EMBL" id="OIT30788.1"/>
    </source>
</evidence>
<evidence type="ECO:0000256" key="1">
    <source>
        <dbReference type="SAM" id="MobiDB-lite"/>
    </source>
</evidence>